<evidence type="ECO:0000313" key="8">
    <source>
        <dbReference type="EMBL" id="SIM54785.1"/>
    </source>
</evidence>
<protein>
    <submittedName>
        <fullName evidence="8">Acryloyl-coenzyme A reductase</fullName>
    </submittedName>
</protein>
<dbReference type="Gene3D" id="3.90.180.10">
    <property type="entry name" value="Medium-chain alcohol dehydrogenases, catalytic domain"/>
    <property type="match status" value="1"/>
</dbReference>
<gene>
    <name evidence="8" type="ORF">CSP5_0778</name>
</gene>
<keyword evidence="4 6" id="KW-0862">Zinc</keyword>
<dbReference type="AlphaFoldDB" id="A0A1N5U3D7"/>
<dbReference type="GO" id="GO:0043168">
    <property type="term" value="F:anion binding"/>
    <property type="evidence" value="ECO:0007669"/>
    <property type="project" value="UniProtKB-ARBA"/>
</dbReference>
<dbReference type="GO" id="GO:0008270">
    <property type="term" value="F:zinc ion binding"/>
    <property type="evidence" value="ECO:0007669"/>
    <property type="project" value="InterPro"/>
</dbReference>
<keyword evidence="5" id="KW-0560">Oxidoreductase</keyword>
<evidence type="ECO:0000256" key="4">
    <source>
        <dbReference type="ARBA" id="ARBA00022833"/>
    </source>
</evidence>
<proteinExistence type="inferred from homology"/>
<dbReference type="Pfam" id="PF00107">
    <property type="entry name" value="ADH_zinc_N"/>
    <property type="match status" value="1"/>
</dbReference>
<dbReference type="NCBIfam" id="NF010344">
    <property type="entry name" value="PRK13771.1"/>
    <property type="match status" value="1"/>
</dbReference>
<evidence type="ECO:0000313" key="9">
    <source>
        <dbReference type="Proteomes" id="UP000195607"/>
    </source>
</evidence>
<dbReference type="PANTHER" id="PTHR42940:SF8">
    <property type="entry name" value="VACUOLAR PROTEIN SORTING-ASSOCIATED PROTEIN 11"/>
    <property type="match status" value="1"/>
</dbReference>
<accession>A0A1N5U3D7</accession>
<dbReference type="GO" id="GO:0030554">
    <property type="term" value="F:adenyl nucleotide binding"/>
    <property type="evidence" value="ECO:0007669"/>
    <property type="project" value="UniProtKB-ARBA"/>
</dbReference>
<dbReference type="Proteomes" id="UP000195607">
    <property type="component" value="Chromosome I"/>
</dbReference>
<dbReference type="InterPro" id="IPR013149">
    <property type="entry name" value="ADH-like_C"/>
</dbReference>
<dbReference type="InterPro" id="IPR002328">
    <property type="entry name" value="ADH_Zn_CS"/>
</dbReference>
<comment type="cofactor">
    <cofactor evidence="1 6">
        <name>Zn(2+)</name>
        <dbReference type="ChEBI" id="CHEBI:29105"/>
    </cofactor>
</comment>
<dbReference type="SUPFAM" id="SSF51735">
    <property type="entry name" value="NAD(P)-binding Rossmann-fold domains"/>
    <property type="match status" value="1"/>
</dbReference>
<evidence type="ECO:0000256" key="6">
    <source>
        <dbReference type="RuleBase" id="RU361277"/>
    </source>
</evidence>
<comment type="similarity">
    <text evidence="2 6">Belongs to the zinc-containing alcohol dehydrogenase family.</text>
</comment>
<dbReference type="GO" id="GO:0044281">
    <property type="term" value="P:small molecule metabolic process"/>
    <property type="evidence" value="ECO:0007669"/>
    <property type="project" value="UniProtKB-ARBA"/>
</dbReference>
<dbReference type="PROSITE" id="PS00059">
    <property type="entry name" value="ADH_ZINC"/>
    <property type="match status" value="1"/>
</dbReference>
<dbReference type="EMBL" id="LT671858">
    <property type="protein sequence ID" value="SIM54785.1"/>
    <property type="molecule type" value="Genomic_DNA"/>
</dbReference>
<evidence type="ECO:0000256" key="2">
    <source>
        <dbReference type="ARBA" id="ARBA00008072"/>
    </source>
</evidence>
<sequence>MKVAVVNKVGQNLDIEERGTPEPGANEVVLRQDLTGICYRDILTRDGFFPRLHTPIVPGHEVSGIIEKVGSGVEYFQVGDRVTSLIYVPCGHCYNCVSGNENLCTNKKTLGENIDGAYSKYVRLNQRSLVKVPKEVTSELAAISACVTGMLVNALKRVGGITEGSRVVITGAGGGVGTHAIQIAKAFGAEVTAVTSSQWKVDSLYKLGADHVISSEGEFNKKVKEIWADGANISLENTGDATFNEAFRSLGFGGKMVVVGNLKPSSPPLQLGVLILKGNTISGNISSTRKDIMDALEMSAKKKIKAVVSEEISIDQINEAYERIKEKKNVGRVFIKF</sequence>
<dbReference type="InterPro" id="IPR036291">
    <property type="entry name" value="NAD(P)-bd_dom_sf"/>
</dbReference>
<keyword evidence="3 6" id="KW-0479">Metal-binding</keyword>
<dbReference type="InterPro" id="IPR011032">
    <property type="entry name" value="GroES-like_sf"/>
</dbReference>
<evidence type="ECO:0000256" key="3">
    <source>
        <dbReference type="ARBA" id="ARBA00022723"/>
    </source>
</evidence>
<dbReference type="GeneID" id="41588053"/>
<feature type="domain" description="Enoyl reductase (ER)" evidence="7">
    <location>
        <begin position="10"/>
        <end position="335"/>
    </location>
</feature>
<dbReference type="RefSeq" id="WP_021788580.1">
    <property type="nucleotide sequence ID" value="NZ_LT671858.1"/>
</dbReference>
<evidence type="ECO:0000256" key="1">
    <source>
        <dbReference type="ARBA" id="ARBA00001947"/>
    </source>
</evidence>
<reference evidence="8 9" key="1">
    <citation type="submission" date="2016-04" db="EMBL/GenBank/DDBJ databases">
        <authorList>
            <person name="Evans L.H."/>
            <person name="Alamgir A."/>
            <person name="Owens N."/>
            <person name="Weber N.D."/>
            <person name="Virtaneva K."/>
            <person name="Barbian K."/>
            <person name="Babar A."/>
            <person name="Rosenke K."/>
        </authorList>
    </citation>
    <scope>NUCLEOTIDE SEQUENCE [LARGE SCALE GENOMIC DNA]</scope>
    <source>
        <strain evidence="9">S5(T) (JCM 30642 \VKM B-2941)</strain>
    </source>
</reference>
<dbReference type="SUPFAM" id="SSF50129">
    <property type="entry name" value="GroES-like"/>
    <property type="match status" value="1"/>
</dbReference>
<dbReference type="PANTHER" id="PTHR42940">
    <property type="entry name" value="ALCOHOL DEHYDROGENASE 1-RELATED"/>
    <property type="match status" value="1"/>
</dbReference>
<evidence type="ECO:0000256" key="5">
    <source>
        <dbReference type="ARBA" id="ARBA00023002"/>
    </source>
</evidence>
<dbReference type="InterPro" id="IPR013154">
    <property type="entry name" value="ADH-like_N"/>
</dbReference>
<dbReference type="SMART" id="SM00829">
    <property type="entry name" value="PKS_ER"/>
    <property type="match status" value="1"/>
</dbReference>
<dbReference type="GO" id="GO:0004022">
    <property type="term" value="F:alcohol dehydrogenase (NAD+) activity"/>
    <property type="evidence" value="ECO:0007669"/>
    <property type="project" value="TreeGrafter"/>
</dbReference>
<dbReference type="InterPro" id="IPR020843">
    <property type="entry name" value="ER"/>
</dbReference>
<evidence type="ECO:0000259" key="7">
    <source>
        <dbReference type="SMART" id="SM00829"/>
    </source>
</evidence>
<name>A0A1N5U3D7_9ARCH</name>
<organism evidence="8 9">
    <name type="scientific">Cuniculiplasma divulgatum</name>
    <dbReference type="NCBI Taxonomy" id="1673428"/>
    <lineage>
        <taxon>Archaea</taxon>
        <taxon>Methanobacteriati</taxon>
        <taxon>Thermoplasmatota</taxon>
        <taxon>Thermoplasmata</taxon>
        <taxon>Thermoplasmatales</taxon>
        <taxon>Cuniculiplasmataceae</taxon>
        <taxon>Cuniculiplasma</taxon>
    </lineage>
</organism>
<dbReference type="GO" id="GO:0005737">
    <property type="term" value="C:cytoplasm"/>
    <property type="evidence" value="ECO:0007669"/>
    <property type="project" value="TreeGrafter"/>
</dbReference>
<dbReference type="Pfam" id="PF08240">
    <property type="entry name" value="ADH_N"/>
    <property type="match status" value="1"/>
</dbReference>